<dbReference type="STRING" id="1173111.SAMN05444955_110144"/>
<proteinExistence type="inferred from homology"/>
<dbReference type="EMBL" id="FOCQ01000010">
    <property type="protein sequence ID" value="SEN40317.1"/>
    <property type="molecule type" value="Genomic_DNA"/>
</dbReference>
<dbReference type="Gene3D" id="3.30.420.40">
    <property type="match status" value="2"/>
</dbReference>
<dbReference type="PANTHER" id="PTHR18964:SF149">
    <property type="entry name" value="BIFUNCTIONAL UDP-N-ACETYLGLUCOSAMINE 2-EPIMERASE_N-ACETYLMANNOSAMINE KINASE"/>
    <property type="match status" value="1"/>
</dbReference>
<organism evidence="4 5">
    <name type="scientific">Lihuaxuella thermophila</name>
    <dbReference type="NCBI Taxonomy" id="1173111"/>
    <lineage>
        <taxon>Bacteria</taxon>
        <taxon>Bacillati</taxon>
        <taxon>Bacillota</taxon>
        <taxon>Bacilli</taxon>
        <taxon>Bacillales</taxon>
        <taxon>Thermoactinomycetaceae</taxon>
        <taxon>Lihuaxuella</taxon>
    </lineage>
</organism>
<reference evidence="4 5" key="1">
    <citation type="submission" date="2016-10" db="EMBL/GenBank/DDBJ databases">
        <authorList>
            <person name="de Groot N.N."/>
        </authorList>
    </citation>
    <scope>NUCLEOTIDE SEQUENCE [LARGE SCALE GENOMIC DNA]</scope>
    <source>
        <strain evidence="4 5">DSM 46701</strain>
    </source>
</reference>
<dbReference type="OrthoDB" id="9796533at2"/>
<dbReference type="InterPro" id="IPR036390">
    <property type="entry name" value="WH_DNA-bd_sf"/>
</dbReference>
<evidence type="ECO:0000256" key="3">
    <source>
        <dbReference type="ARBA" id="ARBA00022629"/>
    </source>
</evidence>
<protein>
    <submittedName>
        <fullName evidence="4">ROK family protein (Putative glucokinase)</fullName>
    </submittedName>
</protein>
<dbReference type="SUPFAM" id="SSF53067">
    <property type="entry name" value="Actin-like ATPase domain"/>
    <property type="match status" value="1"/>
</dbReference>
<evidence type="ECO:0000256" key="2">
    <source>
        <dbReference type="ARBA" id="ARBA00006479"/>
    </source>
</evidence>
<dbReference type="Proteomes" id="UP000199695">
    <property type="component" value="Unassembled WGS sequence"/>
</dbReference>
<gene>
    <name evidence="4" type="ORF">SAMN05444955_110144</name>
</gene>
<evidence type="ECO:0000313" key="5">
    <source>
        <dbReference type="Proteomes" id="UP000199695"/>
    </source>
</evidence>
<dbReference type="SUPFAM" id="SSF46785">
    <property type="entry name" value="Winged helix' DNA-binding domain"/>
    <property type="match status" value="1"/>
</dbReference>
<evidence type="ECO:0000256" key="1">
    <source>
        <dbReference type="ARBA" id="ARBA00002486"/>
    </source>
</evidence>
<dbReference type="Gene3D" id="1.10.10.10">
    <property type="entry name" value="Winged helix-like DNA-binding domain superfamily/Winged helix DNA-binding domain"/>
    <property type="match status" value="1"/>
</dbReference>
<dbReference type="InterPro" id="IPR043129">
    <property type="entry name" value="ATPase_NBD"/>
</dbReference>
<keyword evidence="3" id="KW-0859">Xylose metabolism</keyword>
<dbReference type="GO" id="GO:0016301">
    <property type="term" value="F:kinase activity"/>
    <property type="evidence" value="ECO:0007669"/>
    <property type="project" value="UniProtKB-KW"/>
</dbReference>
<dbReference type="Pfam" id="PF00480">
    <property type="entry name" value="ROK"/>
    <property type="match status" value="1"/>
</dbReference>
<keyword evidence="4" id="KW-0418">Kinase</keyword>
<dbReference type="RefSeq" id="WP_089969740.1">
    <property type="nucleotide sequence ID" value="NZ_FOCQ01000010.1"/>
</dbReference>
<dbReference type="AlphaFoldDB" id="A0A1H8G9W5"/>
<comment type="function">
    <text evidence="1">Transcriptional repressor of xylose-utilizing enzymes.</text>
</comment>
<evidence type="ECO:0000313" key="4">
    <source>
        <dbReference type="EMBL" id="SEN40317.1"/>
    </source>
</evidence>
<dbReference type="PANTHER" id="PTHR18964">
    <property type="entry name" value="ROK (REPRESSOR, ORF, KINASE) FAMILY"/>
    <property type="match status" value="1"/>
</dbReference>
<dbReference type="InterPro" id="IPR000600">
    <property type="entry name" value="ROK"/>
</dbReference>
<keyword evidence="3" id="KW-0119">Carbohydrate metabolism</keyword>
<comment type="similarity">
    <text evidence="2">Belongs to the ROK (NagC/XylR) family.</text>
</comment>
<keyword evidence="5" id="KW-1185">Reference proteome</keyword>
<dbReference type="InterPro" id="IPR036388">
    <property type="entry name" value="WH-like_DNA-bd_sf"/>
</dbReference>
<keyword evidence="4" id="KW-0808">Transferase</keyword>
<dbReference type="InterPro" id="IPR049874">
    <property type="entry name" value="ROK_cs"/>
</dbReference>
<dbReference type="PROSITE" id="PS01125">
    <property type="entry name" value="ROK"/>
    <property type="match status" value="1"/>
</dbReference>
<accession>A0A1H8G9W5</accession>
<sequence>MQQLRGNLHLLKKLNQTRILDFIRKQGPVSKADIAEGIQLTFMAVSKLINELNEIGILRVQGVGKSSGGRKPILYDLNPDALYVIAIDLSSEDIKLELVNFHTELIAQRHIPAPPDKEPASYIKIIAESVRQMVADAKIDDTKLIGIGVSAPGPINTHSGEVLFPPNLPKWEIVPLQHLLQEALNIPVKVEKNANLSALGEKWFGVGSDVDNIIYVLLGDGIGGGIIIDGVLYKGNQFGAGEIGHVTIDHNGPRCNCGNYGCLEAMASSIAVVKRIQKELLLNGGKSHSYPANEQVNITAVMKALSHQDELTVRVIEEASYLLGIGLIGIINSFNPQKVIIGGNLPQAYPKMVEIAASVAKTRVIPVFRDKLNIVPAALGERSAIAGAAALILEEIFTLHLT</sequence>
<dbReference type="GO" id="GO:0042732">
    <property type="term" value="P:D-xylose metabolic process"/>
    <property type="evidence" value="ECO:0007669"/>
    <property type="project" value="UniProtKB-KW"/>
</dbReference>
<name>A0A1H8G9W5_9BACL</name>